<proteinExistence type="inferred from homology"/>
<evidence type="ECO:0000313" key="13">
    <source>
        <dbReference type="Proteomes" id="UP001597458"/>
    </source>
</evidence>
<keyword evidence="6" id="KW-0145">Chemotaxis</keyword>
<evidence type="ECO:0000256" key="2">
    <source>
        <dbReference type="ARBA" id="ARBA00010004"/>
    </source>
</evidence>
<keyword evidence="12" id="KW-0282">Flagellum</keyword>
<comment type="similarity">
    <text evidence="2">Belongs to the FliJ family.</text>
</comment>
<dbReference type="InterPro" id="IPR012823">
    <property type="entry name" value="Flagell_FliJ"/>
</dbReference>
<comment type="caution">
    <text evidence="12">The sequence shown here is derived from an EMBL/GenBank/DDBJ whole genome shotgun (WGS) entry which is preliminary data.</text>
</comment>
<evidence type="ECO:0000256" key="1">
    <source>
        <dbReference type="ARBA" id="ARBA00004413"/>
    </source>
</evidence>
<dbReference type="InterPro" id="IPR053716">
    <property type="entry name" value="Flag_assembly_chemotaxis_eff"/>
</dbReference>
<dbReference type="Gene3D" id="1.10.287.1700">
    <property type="match status" value="1"/>
</dbReference>
<keyword evidence="5" id="KW-1003">Cell membrane</keyword>
<evidence type="ECO:0000256" key="4">
    <source>
        <dbReference type="ARBA" id="ARBA00022448"/>
    </source>
</evidence>
<evidence type="ECO:0000256" key="10">
    <source>
        <dbReference type="ARBA" id="ARBA00023225"/>
    </source>
</evidence>
<dbReference type="Proteomes" id="UP001597458">
    <property type="component" value="Unassembled WGS sequence"/>
</dbReference>
<keyword evidence="4" id="KW-0813">Transport</keyword>
<keyword evidence="9" id="KW-0472">Membrane</keyword>
<keyword evidence="10" id="KW-1006">Bacterial flagellum protein export</keyword>
<comment type="subcellular location">
    <subcellularLocation>
        <location evidence="1">Cell membrane</location>
        <topology evidence="1">Peripheral membrane protein</topology>
        <orientation evidence="1">Cytoplasmic side</orientation>
    </subcellularLocation>
</comment>
<keyword evidence="7" id="KW-1005">Bacterial flagellum biogenesis</keyword>
<evidence type="ECO:0000256" key="3">
    <source>
        <dbReference type="ARBA" id="ARBA00020392"/>
    </source>
</evidence>
<keyword evidence="12" id="KW-0966">Cell projection</keyword>
<accession>A0ABW5PPT9</accession>
<protein>
    <recommendedName>
        <fullName evidence="3">Flagellar FliJ protein</fullName>
    </recommendedName>
</protein>
<evidence type="ECO:0000256" key="8">
    <source>
        <dbReference type="ARBA" id="ARBA00022927"/>
    </source>
</evidence>
<keyword evidence="12" id="KW-0969">Cilium</keyword>
<dbReference type="RefSeq" id="WP_141189270.1">
    <property type="nucleotide sequence ID" value="NZ_JBHUMR010000008.1"/>
</dbReference>
<dbReference type="NCBIfam" id="TIGR02473">
    <property type="entry name" value="flagell_FliJ"/>
    <property type="match status" value="1"/>
</dbReference>
<sequence>MAFEFSLERILNLAESEKSQLEIEYQAVYQLFEQLAHRLFQLIEKKNTIQSCLQEKFNESISIHQITHELDTIDLFDRKIQEQTKQYEEVKQRLEKFQDILQAKNTEIKKYERLKQSQLSRHKINKKKKELQKMDETGALRFIRQ</sequence>
<organism evidence="12 13">
    <name type="scientific">Terrilactibacillus laevilacticus</name>
    <dbReference type="NCBI Taxonomy" id="1380157"/>
    <lineage>
        <taxon>Bacteria</taxon>
        <taxon>Bacillati</taxon>
        <taxon>Bacillota</taxon>
        <taxon>Bacilli</taxon>
        <taxon>Bacillales</taxon>
        <taxon>Bacillaceae</taxon>
        <taxon>Terrilactibacillus</taxon>
    </lineage>
</organism>
<evidence type="ECO:0000256" key="11">
    <source>
        <dbReference type="SAM" id="Coils"/>
    </source>
</evidence>
<name>A0ABW5PPT9_9BACI</name>
<feature type="coiled-coil region" evidence="11">
    <location>
        <begin position="73"/>
        <end position="114"/>
    </location>
</feature>
<evidence type="ECO:0000256" key="5">
    <source>
        <dbReference type="ARBA" id="ARBA00022475"/>
    </source>
</evidence>
<evidence type="ECO:0000313" key="12">
    <source>
        <dbReference type="EMBL" id="MFD2616889.1"/>
    </source>
</evidence>
<evidence type="ECO:0000256" key="6">
    <source>
        <dbReference type="ARBA" id="ARBA00022500"/>
    </source>
</evidence>
<evidence type="ECO:0000256" key="9">
    <source>
        <dbReference type="ARBA" id="ARBA00023136"/>
    </source>
</evidence>
<dbReference type="EMBL" id="JBHUMR010000008">
    <property type="protein sequence ID" value="MFD2616889.1"/>
    <property type="molecule type" value="Genomic_DNA"/>
</dbReference>
<evidence type="ECO:0000256" key="7">
    <source>
        <dbReference type="ARBA" id="ARBA00022795"/>
    </source>
</evidence>
<keyword evidence="8" id="KW-0653">Protein transport</keyword>
<gene>
    <name evidence="12" type="primary">fliJ</name>
    <name evidence="12" type="ORF">ACFSTF_06140</name>
</gene>
<keyword evidence="13" id="KW-1185">Reference proteome</keyword>
<dbReference type="Pfam" id="PF02050">
    <property type="entry name" value="FliJ"/>
    <property type="match status" value="1"/>
</dbReference>
<keyword evidence="11" id="KW-0175">Coiled coil</keyword>
<reference evidence="13" key="1">
    <citation type="journal article" date="2019" name="Int. J. Syst. Evol. Microbiol.">
        <title>The Global Catalogue of Microorganisms (GCM) 10K type strain sequencing project: providing services to taxonomists for standard genome sequencing and annotation.</title>
        <authorList>
            <consortium name="The Broad Institute Genomics Platform"/>
            <consortium name="The Broad Institute Genome Sequencing Center for Infectious Disease"/>
            <person name="Wu L."/>
            <person name="Ma J."/>
        </authorList>
    </citation>
    <scope>NUCLEOTIDE SEQUENCE [LARGE SCALE GENOMIC DNA]</scope>
    <source>
        <strain evidence="13">TISTR 2241</strain>
    </source>
</reference>